<reference evidence="2" key="1">
    <citation type="submission" date="2018-03" db="EMBL/GenBank/DDBJ databases">
        <authorList>
            <person name="Rodrigo-Torres L."/>
            <person name="Arahal R. D."/>
            <person name="Lucena T."/>
        </authorList>
    </citation>
    <scope>NUCLEOTIDE SEQUENCE [LARGE SCALE GENOMIC DNA]</scope>
    <source>
        <strain evidence="2">CECT 7615</strain>
    </source>
</reference>
<dbReference type="RefSeq" id="WP_181893234.1">
    <property type="nucleotide sequence ID" value="NZ_ONZG01000009.1"/>
</dbReference>
<name>A0A2R8CBU7_9RHOB</name>
<sequence>MILIRFAAVMVLIAVAVTSAIPQGWMPATTADGRMLLVLCTSDGVVETWVDLNEDEPDHQDSDERMPCPYAGLTDVTPSMTFEGPFPLTFPAQARWARAEFTHRSAGFHWRYDARGPPALS</sequence>
<evidence type="ECO:0000313" key="2">
    <source>
        <dbReference type="Proteomes" id="UP000244898"/>
    </source>
</evidence>
<dbReference type="Pfam" id="PF11162">
    <property type="entry name" value="DUF2946"/>
    <property type="match status" value="1"/>
</dbReference>
<dbReference type="InterPro" id="IPR021333">
    <property type="entry name" value="DUF2946"/>
</dbReference>
<dbReference type="EMBL" id="ONZG01000009">
    <property type="protein sequence ID" value="SPJ29869.1"/>
    <property type="molecule type" value="Genomic_DNA"/>
</dbReference>
<evidence type="ECO:0008006" key="3">
    <source>
        <dbReference type="Google" id="ProtNLM"/>
    </source>
</evidence>
<dbReference type="AlphaFoldDB" id="A0A2R8CBU7"/>
<gene>
    <name evidence="1" type="ORF">TRM7615_03391</name>
</gene>
<proteinExistence type="predicted"/>
<dbReference type="Proteomes" id="UP000244898">
    <property type="component" value="Unassembled WGS sequence"/>
</dbReference>
<protein>
    <recommendedName>
        <fullName evidence="3">DUF2946 domain-containing protein</fullName>
    </recommendedName>
</protein>
<evidence type="ECO:0000313" key="1">
    <source>
        <dbReference type="EMBL" id="SPJ29869.1"/>
    </source>
</evidence>
<keyword evidence="2" id="KW-1185">Reference proteome</keyword>
<accession>A0A2R8CBU7</accession>
<organism evidence="1 2">
    <name type="scientific">Falsiruegeria mediterranea M17</name>
    <dbReference type="NCBI Taxonomy" id="1200281"/>
    <lineage>
        <taxon>Bacteria</taxon>
        <taxon>Pseudomonadati</taxon>
        <taxon>Pseudomonadota</taxon>
        <taxon>Alphaproteobacteria</taxon>
        <taxon>Rhodobacterales</taxon>
        <taxon>Roseobacteraceae</taxon>
        <taxon>Falsiruegeria</taxon>
    </lineage>
</organism>